<feature type="domain" description="Prepilin type IV endopeptidase peptidase" evidence="3">
    <location>
        <begin position="95"/>
        <end position="203"/>
    </location>
</feature>
<dbReference type="RefSeq" id="WP_005764661.1">
    <property type="nucleotide sequence ID" value="NZ_GG704813.1"/>
</dbReference>
<feature type="transmembrane region" description="Helical" evidence="2">
    <location>
        <begin position="142"/>
        <end position="163"/>
    </location>
</feature>
<evidence type="ECO:0000313" key="4">
    <source>
        <dbReference type="EMBL" id="EEX50469.1"/>
    </source>
</evidence>
<evidence type="ECO:0000313" key="5">
    <source>
        <dbReference type="Proteomes" id="UP000005519"/>
    </source>
</evidence>
<comment type="similarity">
    <text evidence="1">Belongs to the peptidase A24 family.</text>
</comment>
<dbReference type="InterPro" id="IPR050882">
    <property type="entry name" value="Prepilin_peptidase/N-MTase"/>
</dbReference>
<keyword evidence="4" id="KW-0378">Hydrolase</keyword>
<dbReference type="Proteomes" id="UP000005519">
    <property type="component" value="Unassembled WGS sequence"/>
</dbReference>
<dbReference type="InterPro" id="IPR000045">
    <property type="entry name" value="Prepilin_IV_endopep_pep"/>
</dbReference>
<sequence>MNLLVFIFTGGLTGYWVYFQFQHFAIRVTSELYQAYHSFLSSNLSIEELQTTSVSSSLKAIKCGGSLTFFAGFISWFLLCYGLFENVWQGGYVAVYLSILFCIAVLDCHYQLIAPQFCQSLFVLSIFGAWFDVTGWTLEEVLLSAFIGFGAFYLIYQIGKCAYKKEVLGRGDYWLMLGLGSAIHWQYFPILVLFACLAGLFYAYGLKRKGLQVKELPFGTFLCVSGAILLLLH</sequence>
<dbReference type="AlphaFoldDB" id="C9PQ18"/>
<feature type="transmembrane region" description="Helical" evidence="2">
    <location>
        <begin position="67"/>
        <end position="84"/>
    </location>
</feature>
<feature type="transmembrane region" description="Helical" evidence="2">
    <location>
        <begin position="90"/>
        <end position="110"/>
    </location>
</feature>
<name>C9PQ18_9PAST</name>
<reference evidence="4 5" key="1">
    <citation type="submission" date="2009-10" db="EMBL/GenBank/DDBJ databases">
        <authorList>
            <person name="Muzny D."/>
            <person name="Qin X."/>
            <person name="Deng J."/>
            <person name="Jiang H."/>
            <person name="Liu Y."/>
            <person name="Qu J."/>
            <person name="Song X.-Z."/>
            <person name="Zhang L."/>
            <person name="Thornton R."/>
            <person name="Coyle M."/>
            <person name="Francisco L."/>
            <person name="Jackson L."/>
            <person name="Javaid M."/>
            <person name="Korchina V."/>
            <person name="Kovar C."/>
            <person name="Mata R."/>
            <person name="Mathew T."/>
            <person name="Ngo R."/>
            <person name="Nguyen L."/>
            <person name="Nguyen N."/>
            <person name="Okwuonu G."/>
            <person name="Ongeri F."/>
            <person name="Pham C."/>
            <person name="Simmons D."/>
            <person name="Wilczek-Boney K."/>
            <person name="Hale W."/>
            <person name="Jakkamsetti A."/>
            <person name="Pham P."/>
            <person name="Ruth R."/>
            <person name="San Lucas F."/>
            <person name="Warren J."/>
            <person name="Zhang J."/>
            <person name="Zhao Z."/>
            <person name="Zhou C."/>
            <person name="Zhu D."/>
            <person name="Lee S."/>
            <person name="Bess C."/>
            <person name="Blankenburg K."/>
            <person name="Forbes L."/>
            <person name="Fu Q."/>
            <person name="Gubbala S."/>
            <person name="Hirani K."/>
            <person name="Jayaseelan J.C."/>
            <person name="Lara F."/>
            <person name="Munidasa M."/>
            <person name="Palculict T."/>
            <person name="Patil S."/>
            <person name="Pu L.-L."/>
            <person name="Saada N."/>
            <person name="Tang L."/>
            <person name="Weissenberger G."/>
            <person name="Zhu Y."/>
            <person name="Hemphill L."/>
            <person name="Shang Y."/>
            <person name="Youmans B."/>
            <person name="Ayvaz T."/>
            <person name="Ross M."/>
            <person name="Santibanez J."/>
            <person name="Aqrawi P."/>
            <person name="Gross S."/>
            <person name="Joshi V."/>
            <person name="Fowler G."/>
            <person name="Nazareth L."/>
            <person name="Reid J."/>
            <person name="Worley K."/>
            <person name="Petrosino J."/>
            <person name="Highlander S."/>
            <person name="Gibbs R."/>
        </authorList>
    </citation>
    <scope>NUCLEOTIDE SEQUENCE [LARGE SCALE GENOMIC DNA]</scope>
    <source>
        <strain evidence="4 5">ATCC 43325</strain>
    </source>
</reference>
<dbReference type="EC" id="3.4.23.43" evidence="4"/>
<dbReference type="PANTHER" id="PTHR30487">
    <property type="entry name" value="TYPE 4 PREPILIN-LIKE PROTEINS LEADER PEPTIDE-PROCESSING ENZYME"/>
    <property type="match status" value="1"/>
</dbReference>
<keyword evidence="5" id="KW-1185">Reference proteome</keyword>
<gene>
    <name evidence="4" type="primary">pilD</name>
    <name evidence="4" type="ORF">HMPREF0621_1092</name>
</gene>
<keyword evidence="2" id="KW-0472">Membrane</keyword>
<dbReference type="HOGENOM" id="CLU_105394_0_0_6"/>
<dbReference type="MEROPS" id="A24.019"/>
<comment type="caution">
    <text evidence="4">The sequence shown here is derived from an EMBL/GenBank/DDBJ whole genome shotgun (WGS) entry which is preliminary data.</text>
</comment>
<evidence type="ECO:0000256" key="2">
    <source>
        <dbReference type="SAM" id="Phobius"/>
    </source>
</evidence>
<keyword evidence="2" id="KW-0812">Transmembrane</keyword>
<feature type="transmembrane region" description="Helical" evidence="2">
    <location>
        <begin position="216"/>
        <end position="232"/>
    </location>
</feature>
<feature type="transmembrane region" description="Helical" evidence="2">
    <location>
        <begin position="184"/>
        <end position="204"/>
    </location>
</feature>
<dbReference type="STRING" id="667128.HMPREF0621_1092"/>
<evidence type="ECO:0000256" key="1">
    <source>
        <dbReference type="ARBA" id="ARBA00005801"/>
    </source>
</evidence>
<dbReference type="PANTHER" id="PTHR30487:SF0">
    <property type="entry name" value="PREPILIN LEADER PEPTIDASE_N-METHYLTRANSFERASE-RELATED"/>
    <property type="match status" value="1"/>
</dbReference>
<organism evidence="4 5">
    <name type="scientific">Pasteurella dagmatis ATCC 43325</name>
    <dbReference type="NCBI Taxonomy" id="667128"/>
    <lineage>
        <taxon>Bacteria</taxon>
        <taxon>Pseudomonadati</taxon>
        <taxon>Pseudomonadota</taxon>
        <taxon>Gammaproteobacteria</taxon>
        <taxon>Pasteurellales</taxon>
        <taxon>Pasteurellaceae</taxon>
        <taxon>Pasteurella</taxon>
    </lineage>
</organism>
<dbReference type="Pfam" id="PF01478">
    <property type="entry name" value="Peptidase_A24"/>
    <property type="match status" value="1"/>
</dbReference>
<proteinExistence type="inferred from homology"/>
<dbReference type="GO" id="GO:0004190">
    <property type="term" value="F:aspartic-type endopeptidase activity"/>
    <property type="evidence" value="ECO:0007669"/>
    <property type="project" value="UniProtKB-EC"/>
</dbReference>
<evidence type="ECO:0000259" key="3">
    <source>
        <dbReference type="Pfam" id="PF01478"/>
    </source>
</evidence>
<dbReference type="EMBL" id="ACZR01000011">
    <property type="protein sequence ID" value="EEX50469.1"/>
    <property type="molecule type" value="Genomic_DNA"/>
</dbReference>
<dbReference type="Gene3D" id="1.20.120.1220">
    <property type="match status" value="1"/>
</dbReference>
<keyword evidence="2" id="KW-1133">Transmembrane helix</keyword>
<dbReference type="GO" id="GO:0005886">
    <property type="term" value="C:plasma membrane"/>
    <property type="evidence" value="ECO:0007669"/>
    <property type="project" value="TreeGrafter"/>
</dbReference>
<protein>
    <submittedName>
        <fullName evidence="4">Peptidase, A24 family</fullName>
        <ecNumber evidence="4">3.4.23.43</ecNumber>
    </submittedName>
</protein>
<accession>C9PQ18</accession>
<dbReference type="GO" id="GO:0006465">
    <property type="term" value="P:signal peptide processing"/>
    <property type="evidence" value="ECO:0007669"/>
    <property type="project" value="TreeGrafter"/>
</dbReference>
<dbReference type="OrthoDB" id="5689065at2"/>